<dbReference type="Pfam" id="PF01547">
    <property type="entry name" value="SBP_bac_1"/>
    <property type="match status" value="1"/>
</dbReference>
<sequence length="439" mass="48839">MFRKPIYTCTMFALAASMIAGCGGTKPEAVNVPGQNVPEAAAAVATAEPATLKIMYFATLITQEAVDQFIGEPVKKKYPHITIEYVNTGGGVSFQKMIEQGTPPDLVITDYPNLSAVTDYAYPLDLNPYLETYKVNLNQLDASPVQGIRNVGPKGEIFGLPWYVDKFMLFYNKDLFDKFAVAYPTDQMTYEDLVNVSRRLTRKEDQVQYEGVRWGNLHTVGMQWGIPIINKQTGKADFQNDLWKRALGVVKDIHETGITNLPNEAFYKEKRMAMLTQWLNPMLGFAESVANSGQTLNWDMVSIPQHREAPGISGAAKPIYLLVSQSSKYKEQAFQAVSYISTSEEVQSLLSQYGKITALNSEAIRKQFGTKNELVKGKNIEAIFKHQTAPLPYSTNYEKLASPELNIAGTDVASGSKDVNTALREAEERANKKIEAQLK</sequence>
<dbReference type="InterPro" id="IPR050490">
    <property type="entry name" value="Bact_solute-bd_prot1"/>
</dbReference>
<dbReference type="PROSITE" id="PS51257">
    <property type="entry name" value="PROKAR_LIPOPROTEIN"/>
    <property type="match status" value="1"/>
</dbReference>
<dbReference type="PANTHER" id="PTHR43649">
    <property type="entry name" value="ARABINOSE-BINDING PROTEIN-RELATED"/>
    <property type="match status" value="1"/>
</dbReference>
<organism evidence="2 3">
    <name type="scientific">Paenibacillus oceani</name>
    <dbReference type="NCBI Taxonomy" id="2772510"/>
    <lineage>
        <taxon>Bacteria</taxon>
        <taxon>Bacillati</taxon>
        <taxon>Bacillota</taxon>
        <taxon>Bacilli</taxon>
        <taxon>Bacillales</taxon>
        <taxon>Paenibacillaceae</taxon>
        <taxon>Paenibacillus</taxon>
    </lineage>
</organism>
<dbReference type="EMBL" id="JACXJA010000064">
    <property type="protein sequence ID" value="MBD2866637.1"/>
    <property type="molecule type" value="Genomic_DNA"/>
</dbReference>
<gene>
    <name evidence="2" type="ORF">IDH45_32185</name>
</gene>
<dbReference type="Gene3D" id="3.40.190.10">
    <property type="entry name" value="Periplasmic binding protein-like II"/>
    <property type="match status" value="1"/>
</dbReference>
<keyword evidence="3" id="KW-1185">Reference proteome</keyword>
<reference evidence="2" key="1">
    <citation type="submission" date="2020-09" db="EMBL/GenBank/DDBJ databases">
        <title>A novel bacterium of genus Paenibacillus, isolated from South China Sea.</title>
        <authorList>
            <person name="Huang H."/>
            <person name="Mo K."/>
            <person name="Hu Y."/>
        </authorList>
    </citation>
    <scope>NUCLEOTIDE SEQUENCE</scope>
    <source>
        <strain evidence="2">IB182363</strain>
    </source>
</reference>
<dbReference type="RefSeq" id="WP_190932250.1">
    <property type="nucleotide sequence ID" value="NZ_JACXJA010000064.1"/>
</dbReference>
<dbReference type="Proteomes" id="UP000639396">
    <property type="component" value="Unassembled WGS sequence"/>
</dbReference>
<proteinExistence type="predicted"/>
<protein>
    <submittedName>
        <fullName evidence="2">Extracellular solute-binding protein</fullName>
    </submittedName>
</protein>
<dbReference type="AlphaFoldDB" id="A0A927CGP3"/>
<evidence type="ECO:0000256" key="1">
    <source>
        <dbReference type="SAM" id="SignalP"/>
    </source>
</evidence>
<dbReference type="InterPro" id="IPR006059">
    <property type="entry name" value="SBP"/>
</dbReference>
<evidence type="ECO:0000313" key="3">
    <source>
        <dbReference type="Proteomes" id="UP000639396"/>
    </source>
</evidence>
<evidence type="ECO:0000313" key="2">
    <source>
        <dbReference type="EMBL" id="MBD2866637.1"/>
    </source>
</evidence>
<name>A0A927CGP3_9BACL</name>
<accession>A0A927CGP3</accession>
<keyword evidence="1" id="KW-0732">Signal</keyword>
<dbReference type="SUPFAM" id="SSF53850">
    <property type="entry name" value="Periplasmic binding protein-like II"/>
    <property type="match status" value="1"/>
</dbReference>
<comment type="caution">
    <text evidence="2">The sequence shown here is derived from an EMBL/GenBank/DDBJ whole genome shotgun (WGS) entry which is preliminary data.</text>
</comment>
<feature type="signal peptide" evidence="1">
    <location>
        <begin position="1"/>
        <end position="22"/>
    </location>
</feature>
<feature type="chain" id="PRO_5039084005" evidence="1">
    <location>
        <begin position="23"/>
        <end position="439"/>
    </location>
</feature>
<dbReference type="PANTHER" id="PTHR43649:SF12">
    <property type="entry name" value="DIACETYLCHITOBIOSE BINDING PROTEIN DASA"/>
    <property type="match status" value="1"/>
</dbReference>